<evidence type="ECO:0000313" key="1">
    <source>
        <dbReference type="EMBL" id="KAG5551072.1"/>
    </source>
</evidence>
<keyword evidence="2" id="KW-1185">Reference proteome</keyword>
<sequence>MVTNGWFSSSCTRKLFSCCKVPLLAFFSKMGGFGNIGFLHTLMNKAVLVLFAWSLALEIGLLRGAVRGAVAGAIATVQLMELTVHDEPFSKVALLFGLLNGKFFMEWMAAVVQNAHQWEVITQMKMANSH</sequence>
<gene>
    <name evidence="1" type="ORF">RHGRI_009484</name>
</gene>
<reference evidence="1" key="1">
    <citation type="submission" date="2020-08" db="EMBL/GenBank/DDBJ databases">
        <title>Plant Genome Project.</title>
        <authorList>
            <person name="Zhang R.-G."/>
        </authorList>
    </citation>
    <scope>NUCLEOTIDE SEQUENCE</scope>
    <source>
        <strain evidence="1">WSP0</strain>
        <tissue evidence="1">Leaf</tissue>
    </source>
</reference>
<proteinExistence type="predicted"/>
<dbReference type="AlphaFoldDB" id="A0AAV6KFK9"/>
<name>A0AAV6KFK9_9ERIC</name>
<comment type="caution">
    <text evidence="1">The sequence shown here is derived from an EMBL/GenBank/DDBJ whole genome shotgun (WGS) entry which is preliminary data.</text>
</comment>
<evidence type="ECO:0000313" key="2">
    <source>
        <dbReference type="Proteomes" id="UP000823749"/>
    </source>
</evidence>
<dbReference type="EMBL" id="JACTNZ010000004">
    <property type="protein sequence ID" value="KAG5551072.1"/>
    <property type="molecule type" value="Genomic_DNA"/>
</dbReference>
<dbReference type="Proteomes" id="UP000823749">
    <property type="component" value="Chromosome 4"/>
</dbReference>
<organism evidence="1 2">
    <name type="scientific">Rhododendron griersonianum</name>
    <dbReference type="NCBI Taxonomy" id="479676"/>
    <lineage>
        <taxon>Eukaryota</taxon>
        <taxon>Viridiplantae</taxon>
        <taxon>Streptophyta</taxon>
        <taxon>Embryophyta</taxon>
        <taxon>Tracheophyta</taxon>
        <taxon>Spermatophyta</taxon>
        <taxon>Magnoliopsida</taxon>
        <taxon>eudicotyledons</taxon>
        <taxon>Gunneridae</taxon>
        <taxon>Pentapetalae</taxon>
        <taxon>asterids</taxon>
        <taxon>Ericales</taxon>
        <taxon>Ericaceae</taxon>
        <taxon>Ericoideae</taxon>
        <taxon>Rhodoreae</taxon>
        <taxon>Rhododendron</taxon>
    </lineage>
</organism>
<accession>A0AAV6KFK9</accession>
<protein>
    <submittedName>
        <fullName evidence="1">Uncharacterized protein</fullName>
    </submittedName>
</protein>